<name>A0A182FDC6_ANOAL</name>
<feature type="region of interest" description="Disordered" evidence="1">
    <location>
        <begin position="1"/>
        <end position="60"/>
    </location>
</feature>
<feature type="compositionally biased region" description="Low complexity" evidence="1">
    <location>
        <begin position="43"/>
        <end position="60"/>
    </location>
</feature>
<evidence type="ECO:0000313" key="3">
    <source>
        <dbReference type="Proteomes" id="UP000069272"/>
    </source>
</evidence>
<organism evidence="2 3">
    <name type="scientific">Anopheles albimanus</name>
    <name type="common">New world malaria mosquito</name>
    <dbReference type="NCBI Taxonomy" id="7167"/>
    <lineage>
        <taxon>Eukaryota</taxon>
        <taxon>Metazoa</taxon>
        <taxon>Ecdysozoa</taxon>
        <taxon>Arthropoda</taxon>
        <taxon>Hexapoda</taxon>
        <taxon>Insecta</taxon>
        <taxon>Pterygota</taxon>
        <taxon>Neoptera</taxon>
        <taxon>Endopterygota</taxon>
        <taxon>Diptera</taxon>
        <taxon>Nematocera</taxon>
        <taxon>Culicoidea</taxon>
        <taxon>Culicidae</taxon>
        <taxon>Anophelinae</taxon>
        <taxon>Anopheles</taxon>
    </lineage>
</organism>
<evidence type="ECO:0000256" key="1">
    <source>
        <dbReference type="SAM" id="MobiDB-lite"/>
    </source>
</evidence>
<sequence>MKTTQKSALRPHARPTSRLVGWASKGAKVKTGPDSPRRHTVYGSSSKGSSRSSGSCCGCC</sequence>
<reference evidence="2" key="2">
    <citation type="submission" date="2022-08" db="UniProtKB">
        <authorList>
            <consortium name="EnsemblMetazoa"/>
        </authorList>
    </citation>
    <scope>IDENTIFICATION</scope>
    <source>
        <strain evidence="2">STECLA/ALBI9_A</strain>
    </source>
</reference>
<dbReference type="Proteomes" id="UP000069272">
    <property type="component" value="Chromosome 3L"/>
</dbReference>
<evidence type="ECO:0000313" key="2">
    <source>
        <dbReference type="EnsemblMetazoa" id="AALB004513-PA"/>
    </source>
</evidence>
<dbReference type="VEuPathDB" id="VectorBase:AALB004513"/>
<proteinExistence type="predicted"/>
<accession>A0A182FDC6</accession>
<keyword evidence="3" id="KW-1185">Reference proteome</keyword>
<protein>
    <submittedName>
        <fullName evidence="2">Uncharacterized protein</fullName>
    </submittedName>
</protein>
<dbReference type="EnsemblMetazoa" id="AALB004513-RA">
    <property type="protein sequence ID" value="AALB004513-PA"/>
    <property type="gene ID" value="AALB004513"/>
</dbReference>
<reference evidence="2 3" key="1">
    <citation type="journal article" date="2017" name="G3 (Bethesda)">
        <title>The Physical Genome Mapping of Anopheles albimanus Corrected Scaffold Misassemblies and Identified Interarm Rearrangements in Genus Anopheles.</title>
        <authorList>
            <person name="Artemov G.N."/>
            <person name="Peery A.N."/>
            <person name="Jiang X."/>
            <person name="Tu Z."/>
            <person name="Stegniy V.N."/>
            <person name="Sharakhova M.V."/>
            <person name="Sharakhov I.V."/>
        </authorList>
    </citation>
    <scope>NUCLEOTIDE SEQUENCE [LARGE SCALE GENOMIC DNA]</scope>
    <source>
        <strain evidence="2 3">ALBI9_A</strain>
    </source>
</reference>
<dbReference type="AlphaFoldDB" id="A0A182FDC6"/>